<dbReference type="CDD" id="cd06533">
    <property type="entry name" value="Glyco_transf_WecG_TagA"/>
    <property type="match status" value="1"/>
</dbReference>
<keyword evidence="1" id="KW-0328">Glycosyltransferase</keyword>
<comment type="caution">
    <text evidence="4">The sequence shown here is derived from an EMBL/GenBank/DDBJ whole genome shotgun (WGS) entry which is preliminary data.</text>
</comment>
<keyword evidence="3" id="KW-1133">Transmembrane helix</keyword>
<evidence type="ECO:0000256" key="2">
    <source>
        <dbReference type="ARBA" id="ARBA00022679"/>
    </source>
</evidence>
<evidence type="ECO:0000256" key="1">
    <source>
        <dbReference type="ARBA" id="ARBA00022676"/>
    </source>
</evidence>
<organism evidence="4 5">
    <name type="scientific">Candidatus Curtissbacteria bacterium RIFOXYA1_FULL_41_14</name>
    <dbReference type="NCBI Taxonomy" id="1797737"/>
    <lineage>
        <taxon>Bacteria</taxon>
        <taxon>Candidatus Curtissiibacteriota</taxon>
    </lineage>
</organism>
<feature type="transmembrane region" description="Helical" evidence="3">
    <location>
        <begin position="236"/>
        <end position="254"/>
    </location>
</feature>
<dbReference type="PANTHER" id="PTHR34136:SF1">
    <property type="entry name" value="UDP-N-ACETYL-D-MANNOSAMINURONIC ACID TRANSFERASE"/>
    <property type="match status" value="1"/>
</dbReference>
<keyword evidence="2" id="KW-0808">Transferase</keyword>
<dbReference type="AlphaFoldDB" id="A0A1F5HG63"/>
<gene>
    <name evidence="4" type="ORF">A2196_01285</name>
</gene>
<evidence type="ECO:0000256" key="3">
    <source>
        <dbReference type="SAM" id="Phobius"/>
    </source>
</evidence>
<reference evidence="4 5" key="1">
    <citation type="journal article" date="2016" name="Nat. Commun.">
        <title>Thousands of microbial genomes shed light on interconnected biogeochemical processes in an aquifer system.</title>
        <authorList>
            <person name="Anantharaman K."/>
            <person name="Brown C.T."/>
            <person name="Hug L.A."/>
            <person name="Sharon I."/>
            <person name="Castelle C.J."/>
            <person name="Probst A.J."/>
            <person name="Thomas B.C."/>
            <person name="Singh A."/>
            <person name="Wilkins M.J."/>
            <person name="Karaoz U."/>
            <person name="Brodie E.L."/>
            <person name="Williams K.H."/>
            <person name="Hubbard S.S."/>
            <person name="Banfield J.F."/>
        </authorList>
    </citation>
    <scope>NUCLEOTIDE SEQUENCE [LARGE SCALE GENOMIC DNA]</scope>
</reference>
<dbReference type="STRING" id="1797737.A2196_01285"/>
<dbReference type="PANTHER" id="PTHR34136">
    <property type="match status" value="1"/>
</dbReference>
<evidence type="ECO:0008006" key="6">
    <source>
        <dbReference type="Google" id="ProtNLM"/>
    </source>
</evidence>
<dbReference type="GO" id="GO:0016758">
    <property type="term" value="F:hexosyltransferase activity"/>
    <property type="evidence" value="ECO:0007669"/>
    <property type="project" value="TreeGrafter"/>
</dbReference>
<protein>
    <recommendedName>
        <fullName evidence="6">Glycosyl transferase</fullName>
    </recommendedName>
</protein>
<feature type="transmembrane region" description="Helical" evidence="3">
    <location>
        <begin position="190"/>
        <end position="209"/>
    </location>
</feature>
<dbReference type="Proteomes" id="UP000176751">
    <property type="component" value="Unassembled WGS sequence"/>
</dbReference>
<dbReference type="Pfam" id="PF03808">
    <property type="entry name" value="Glyco_tran_WecG"/>
    <property type="match status" value="1"/>
</dbReference>
<keyword evidence="3" id="KW-0472">Membrane</keyword>
<dbReference type="InterPro" id="IPR004629">
    <property type="entry name" value="WecG_TagA_CpsF"/>
</dbReference>
<dbReference type="EMBL" id="MFCA01000006">
    <property type="protein sequence ID" value="OGE03049.1"/>
    <property type="molecule type" value="Genomic_DNA"/>
</dbReference>
<evidence type="ECO:0000313" key="4">
    <source>
        <dbReference type="EMBL" id="OGE03049.1"/>
    </source>
</evidence>
<accession>A0A1F5HG63</accession>
<evidence type="ECO:0000313" key="5">
    <source>
        <dbReference type="Proteomes" id="UP000176751"/>
    </source>
</evidence>
<sequence length="261" mass="29491">MAVKGPKKEYSTPKIDILGVKVDDITFEEAVERIIRLSGDKRSGHYVVTVNSEFVMLARHSRQFFDILAKADLALPDGAGIVFSKRIFGGKVQERIAGVDLVSKICARIGNRPVTVGFLGGFENVAEIVAKRQIAKYPGLKVVIAKPGDPSIGYDLKLKKMISAVGRVDILFVAYGMGQQEFWIGRNRNRLNIGVFIGVGGAFDYLSMVKKRAPSMFQRWGVEWLWRLWMEPTRIVRMRVLPVFLVLILWFWIFKNLKSIT</sequence>
<name>A0A1F5HG63_9BACT</name>
<keyword evidence="3" id="KW-0812">Transmembrane</keyword>
<dbReference type="NCBIfam" id="TIGR00696">
    <property type="entry name" value="wecG_tagA_cpsF"/>
    <property type="match status" value="1"/>
</dbReference>
<proteinExistence type="predicted"/>